<protein>
    <submittedName>
        <fullName evidence="4">Uncharacterized protein LOC136090624</fullName>
    </submittedName>
</protein>
<dbReference type="Proteomes" id="UP001652625">
    <property type="component" value="Chromosome 14"/>
</dbReference>
<dbReference type="Pfam" id="PF05699">
    <property type="entry name" value="Dimer_Tnp_hAT"/>
    <property type="match status" value="1"/>
</dbReference>
<keyword evidence="3" id="KW-1185">Reference proteome</keyword>
<dbReference type="SUPFAM" id="SSF53098">
    <property type="entry name" value="Ribonuclease H-like"/>
    <property type="match status" value="1"/>
</dbReference>
<dbReference type="InterPro" id="IPR008906">
    <property type="entry name" value="HATC_C_dom"/>
</dbReference>
<feature type="domain" description="HAT C-terminal dimerisation" evidence="2">
    <location>
        <begin position="21"/>
        <end position="80"/>
    </location>
</feature>
<organism evidence="3 4">
    <name type="scientific">Hydra vulgaris</name>
    <name type="common">Hydra</name>
    <name type="synonym">Hydra attenuata</name>
    <dbReference type="NCBI Taxonomy" id="6087"/>
    <lineage>
        <taxon>Eukaryota</taxon>
        <taxon>Metazoa</taxon>
        <taxon>Cnidaria</taxon>
        <taxon>Hydrozoa</taxon>
        <taxon>Hydroidolina</taxon>
        <taxon>Anthoathecata</taxon>
        <taxon>Aplanulata</taxon>
        <taxon>Hydridae</taxon>
        <taxon>Hydra</taxon>
    </lineage>
</organism>
<evidence type="ECO:0000313" key="4">
    <source>
        <dbReference type="RefSeq" id="XP_065673498.1"/>
    </source>
</evidence>
<dbReference type="GeneID" id="136090624"/>
<evidence type="ECO:0000256" key="1">
    <source>
        <dbReference type="SAM" id="MobiDB-lite"/>
    </source>
</evidence>
<reference evidence="4" key="1">
    <citation type="submission" date="2025-08" db="UniProtKB">
        <authorList>
            <consortium name="RefSeq"/>
        </authorList>
    </citation>
    <scope>IDENTIFICATION</scope>
</reference>
<evidence type="ECO:0000259" key="2">
    <source>
        <dbReference type="Pfam" id="PF05699"/>
    </source>
</evidence>
<gene>
    <name evidence="4" type="primary">LOC136090624</name>
</gene>
<dbReference type="RefSeq" id="XP_065673498.1">
    <property type="nucleotide sequence ID" value="XM_065817426.1"/>
</dbReference>
<proteinExistence type="predicted"/>
<name>A0ABM4DGD6_HYDVU</name>
<dbReference type="InterPro" id="IPR012337">
    <property type="entry name" value="RNaseH-like_sf"/>
</dbReference>
<accession>A0ABM4DGD6</accession>
<evidence type="ECO:0000313" key="3">
    <source>
        <dbReference type="Proteomes" id="UP001652625"/>
    </source>
</evidence>
<feature type="region of interest" description="Disordered" evidence="1">
    <location>
        <begin position="135"/>
        <end position="181"/>
    </location>
</feature>
<sequence length="181" mass="20383">MKDFMSFKSQSGEVYGNKLIWEAVDITIDPLHWWSAFCRGQPLQNIAFKLLSLPASSAVVERSNKEYALQKTKKRNRLANDLSATVTKVAYNIKVQQSVRKKKKQTHTALQFIDGPIDMNFSSIITLKDSQPPRKIQRMEPVSVVSSLDSSDSESDGDLVTEGFEGSNSDEDNNDQAEVYF</sequence>